<organism evidence="5 6">
    <name type="scientific">Aspergillus nanangensis</name>
    <dbReference type="NCBI Taxonomy" id="2582783"/>
    <lineage>
        <taxon>Eukaryota</taxon>
        <taxon>Fungi</taxon>
        <taxon>Dikarya</taxon>
        <taxon>Ascomycota</taxon>
        <taxon>Pezizomycotina</taxon>
        <taxon>Eurotiomycetes</taxon>
        <taxon>Eurotiomycetidae</taxon>
        <taxon>Eurotiales</taxon>
        <taxon>Aspergillaceae</taxon>
        <taxon>Aspergillus</taxon>
        <taxon>Aspergillus subgen. Circumdati</taxon>
    </lineage>
</organism>
<comment type="caution">
    <text evidence="5">The sequence shown here is derived from an EMBL/GenBank/DDBJ whole genome shotgun (WGS) entry which is preliminary data.</text>
</comment>
<feature type="compositionally biased region" description="Polar residues" evidence="1">
    <location>
        <begin position="223"/>
        <end position="236"/>
    </location>
</feature>
<keyword evidence="2" id="KW-1133">Transmembrane helix</keyword>
<gene>
    <name evidence="5" type="ORF">FE257_005080</name>
</gene>
<evidence type="ECO:0000256" key="2">
    <source>
        <dbReference type="SAM" id="Phobius"/>
    </source>
</evidence>
<evidence type="ECO:0000313" key="5">
    <source>
        <dbReference type="EMBL" id="KAF9891144.1"/>
    </source>
</evidence>
<feature type="transmembrane region" description="Helical" evidence="2">
    <location>
        <begin position="167"/>
        <end position="189"/>
    </location>
</feature>
<feature type="compositionally biased region" description="Low complexity" evidence="1">
    <location>
        <begin position="131"/>
        <end position="143"/>
    </location>
</feature>
<evidence type="ECO:0000256" key="3">
    <source>
        <dbReference type="SAM" id="SignalP"/>
    </source>
</evidence>
<name>A0AAD4CR40_ASPNN</name>
<feature type="region of interest" description="Disordered" evidence="1">
    <location>
        <begin position="204"/>
        <end position="249"/>
    </location>
</feature>
<feature type="chain" id="PRO_5042183797" description="Mid2 domain-containing protein" evidence="3">
    <location>
        <begin position="22"/>
        <end position="249"/>
    </location>
</feature>
<evidence type="ECO:0000256" key="1">
    <source>
        <dbReference type="SAM" id="MobiDB-lite"/>
    </source>
</evidence>
<dbReference type="EMBL" id="VCAU01000021">
    <property type="protein sequence ID" value="KAF9891144.1"/>
    <property type="molecule type" value="Genomic_DNA"/>
</dbReference>
<dbReference type="Proteomes" id="UP001194746">
    <property type="component" value="Unassembled WGS sequence"/>
</dbReference>
<dbReference type="Pfam" id="PF04478">
    <property type="entry name" value="Mid2"/>
    <property type="match status" value="1"/>
</dbReference>
<proteinExistence type="predicted"/>
<keyword evidence="2" id="KW-0812">Transmembrane</keyword>
<keyword evidence="2" id="KW-0472">Membrane</keyword>
<feature type="region of interest" description="Disordered" evidence="1">
    <location>
        <begin position="25"/>
        <end position="162"/>
    </location>
</feature>
<protein>
    <recommendedName>
        <fullName evidence="4">Mid2 domain-containing protein</fullName>
    </recommendedName>
</protein>
<dbReference type="AlphaFoldDB" id="A0AAD4CR40"/>
<sequence>MRTSSLSFLLYSLSLVAVISGQSTAVTNGGDITTSDTNVPTTTSDPTISSSSSESTSSTTSEPTTSTTSSTTSRPTTTSEPTTSVESTTTSSTTSKGHTTDAPTTSSDHTTKVPVKTITTIHTISGTPIQTTMTSSATDASATESPGLNGESKDEGSSGLGPEQKKIVIGVVVGVGGAIILGAIAVVAWRIRARRRAALDNDDSADLMSGTALGTGAREKAPSPNSGTPFRSTLDQYHNPGPVNAASNF</sequence>
<feature type="domain" description="Mid2" evidence="4">
    <location>
        <begin position="117"/>
        <end position="189"/>
    </location>
</feature>
<feature type="signal peptide" evidence="3">
    <location>
        <begin position="1"/>
        <end position="21"/>
    </location>
</feature>
<reference evidence="5" key="2">
    <citation type="submission" date="2020-02" db="EMBL/GenBank/DDBJ databases">
        <authorList>
            <person name="Gilchrist C.L.M."/>
            <person name="Chooi Y.-H."/>
        </authorList>
    </citation>
    <scope>NUCLEOTIDE SEQUENCE</scope>
    <source>
        <strain evidence="5">MST-FP2251</strain>
    </source>
</reference>
<feature type="compositionally biased region" description="Low complexity" evidence="1">
    <location>
        <begin position="33"/>
        <end position="95"/>
    </location>
</feature>
<dbReference type="InterPro" id="IPR007567">
    <property type="entry name" value="Mid2_dom"/>
</dbReference>
<keyword evidence="6" id="KW-1185">Reference proteome</keyword>
<feature type="compositionally biased region" description="Low complexity" evidence="1">
    <location>
        <begin position="112"/>
        <end position="123"/>
    </location>
</feature>
<reference evidence="5" key="1">
    <citation type="journal article" date="2019" name="Beilstein J. Org. Chem.">
        <title>Nanangenines: drimane sesquiterpenoids as the dominant metabolite cohort of a novel Australian fungus, Aspergillus nanangensis.</title>
        <authorList>
            <person name="Lacey H.J."/>
            <person name="Gilchrist C.L.M."/>
            <person name="Crombie A."/>
            <person name="Kalaitzis J.A."/>
            <person name="Vuong D."/>
            <person name="Rutledge P.J."/>
            <person name="Turner P."/>
            <person name="Pitt J.I."/>
            <person name="Lacey E."/>
            <person name="Chooi Y.H."/>
            <person name="Piggott A.M."/>
        </authorList>
    </citation>
    <scope>NUCLEOTIDE SEQUENCE</scope>
    <source>
        <strain evidence="5">MST-FP2251</strain>
    </source>
</reference>
<keyword evidence="3" id="KW-0732">Signal</keyword>
<accession>A0AAD4CR40</accession>
<evidence type="ECO:0000313" key="6">
    <source>
        <dbReference type="Proteomes" id="UP001194746"/>
    </source>
</evidence>
<evidence type="ECO:0000259" key="4">
    <source>
        <dbReference type="Pfam" id="PF04478"/>
    </source>
</evidence>